<feature type="transmembrane region" description="Helical" evidence="1">
    <location>
        <begin position="113"/>
        <end position="132"/>
    </location>
</feature>
<dbReference type="AlphaFoldDB" id="A0A099ICU6"/>
<feature type="transmembrane region" description="Helical" evidence="1">
    <location>
        <begin position="163"/>
        <end position="180"/>
    </location>
</feature>
<keyword evidence="1" id="KW-0812">Transmembrane</keyword>
<protein>
    <submittedName>
        <fullName evidence="3">Membrane protein</fullName>
    </submittedName>
</protein>
<reference evidence="3 4" key="1">
    <citation type="submission" date="2014-08" db="EMBL/GenBank/DDBJ databases">
        <title>Clostridium innocuum, an unnegligible vancomycin-resistant pathogen causing extra-intestinal infections.</title>
        <authorList>
            <person name="Feng Y."/>
            <person name="Chiu C.-H."/>
        </authorList>
    </citation>
    <scope>NUCLEOTIDE SEQUENCE [LARGE SCALE GENOMIC DNA]</scope>
    <source>
        <strain evidence="3 4">AN88</strain>
    </source>
</reference>
<evidence type="ECO:0000313" key="3">
    <source>
        <dbReference type="EMBL" id="KGJ54972.1"/>
    </source>
</evidence>
<sequence>MKKQALSIAFLILITFLFCLVILPFLPAQIPIHWNAEGVIDNWCDKLFLFLFPVLQLVITVGFQFVRSTDPRRKNVERFVSTCNVFLMVLCLLIFGMCLITAISAWKPDALDVPMAITLGLGFLFAVMGNLMPKIRQNYFIGIKTPWALEDEDNWRRTHRMAGRLWFAAGLLMMLLSVLPKEILTGSILGLASAMALVPYIYSYSLFRSKRMKGENK</sequence>
<accession>A0A099ICU6</accession>
<feature type="domain" description="DUF1648" evidence="2">
    <location>
        <begin position="11"/>
        <end position="57"/>
    </location>
</feature>
<organism evidence="3 4">
    <name type="scientific">Clostridium innocuum</name>
    <dbReference type="NCBI Taxonomy" id="1522"/>
    <lineage>
        <taxon>Bacteria</taxon>
        <taxon>Bacillati</taxon>
        <taxon>Bacillota</taxon>
        <taxon>Clostridia</taxon>
        <taxon>Eubacteriales</taxon>
        <taxon>Clostridiaceae</taxon>
        <taxon>Clostridium</taxon>
    </lineage>
</organism>
<evidence type="ECO:0000256" key="1">
    <source>
        <dbReference type="SAM" id="Phobius"/>
    </source>
</evidence>
<keyword evidence="1" id="KW-1133">Transmembrane helix</keyword>
<proteinExistence type="predicted"/>
<dbReference type="Pfam" id="PF07853">
    <property type="entry name" value="DUF1648"/>
    <property type="match status" value="1"/>
</dbReference>
<dbReference type="PANTHER" id="PTHR37810:SF5">
    <property type="entry name" value="IMMUNITY PROTEIN SDPI"/>
    <property type="match status" value="1"/>
</dbReference>
<dbReference type="GO" id="GO:0009636">
    <property type="term" value="P:response to toxic substance"/>
    <property type="evidence" value="ECO:0007669"/>
    <property type="project" value="TreeGrafter"/>
</dbReference>
<dbReference type="Proteomes" id="UP000030008">
    <property type="component" value="Unassembled WGS sequence"/>
</dbReference>
<dbReference type="RefSeq" id="WP_044903414.1">
    <property type="nucleotide sequence ID" value="NZ_JQIF01000002.1"/>
</dbReference>
<dbReference type="PIRSF" id="PIRSF038959">
    <property type="entry name" value="SdpI"/>
    <property type="match status" value="1"/>
</dbReference>
<evidence type="ECO:0000259" key="2">
    <source>
        <dbReference type="Pfam" id="PF07853"/>
    </source>
</evidence>
<feature type="transmembrane region" description="Helical" evidence="1">
    <location>
        <begin position="186"/>
        <end position="207"/>
    </location>
</feature>
<evidence type="ECO:0000313" key="4">
    <source>
        <dbReference type="Proteomes" id="UP000030008"/>
    </source>
</evidence>
<feature type="transmembrane region" description="Helical" evidence="1">
    <location>
        <begin position="86"/>
        <end position="107"/>
    </location>
</feature>
<dbReference type="InterPro" id="IPR025962">
    <property type="entry name" value="SdpI/YhfL"/>
</dbReference>
<keyword evidence="1" id="KW-0472">Membrane</keyword>
<dbReference type="Pfam" id="PF13630">
    <property type="entry name" value="SdpI"/>
    <property type="match status" value="1"/>
</dbReference>
<gene>
    <name evidence="3" type="ORF">CIAN88_00795</name>
</gene>
<dbReference type="EMBL" id="JQIF01000002">
    <property type="protein sequence ID" value="KGJ54972.1"/>
    <property type="molecule type" value="Genomic_DNA"/>
</dbReference>
<comment type="caution">
    <text evidence="3">The sequence shown here is derived from an EMBL/GenBank/DDBJ whole genome shotgun (WGS) entry which is preliminary data.</text>
</comment>
<feature type="transmembrane region" description="Helical" evidence="1">
    <location>
        <begin position="47"/>
        <end position="66"/>
    </location>
</feature>
<dbReference type="InterPro" id="IPR026272">
    <property type="entry name" value="SdpI"/>
</dbReference>
<name>A0A099ICU6_CLOIN</name>
<dbReference type="InterPro" id="IPR012867">
    <property type="entry name" value="DUF1648"/>
</dbReference>
<dbReference type="PANTHER" id="PTHR37810">
    <property type="entry name" value="IMMUNITY PROTEIN SDPI"/>
    <property type="match status" value="1"/>
</dbReference>